<dbReference type="Proteomes" id="UP000634660">
    <property type="component" value="Unassembled WGS sequence"/>
</dbReference>
<evidence type="ECO:0000256" key="1">
    <source>
        <dbReference type="SAM" id="MobiDB-lite"/>
    </source>
</evidence>
<gene>
    <name evidence="2" type="ORF">GCM10010371_47360</name>
</gene>
<proteinExistence type="predicted"/>
<reference evidence="2" key="1">
    <citation type="journal article" date="2014" name="Int. J. Syst. Evol. Microbiol.">
        <title>Complete genome sequence of Corynebacterium casei LMG S-19264T (=DSM 44701T), isolated from a smear-ripened cheese.</title>
        <authorList>
            <consortium name="US DOE Joint Genome Institute (JGI-PGF)"/>
            <person name="Walter F."/>
            <person name="Albersmeier A."/>
            <person name="Kalinowski J."/>
            <person name="Ruckert C."/>
        </authorList>
    </citation>
    <scope>NUCLEOTIDE SEQUENCE</scope>
    <source>
        <strain evidence="2">JCM 4834</strain>
    </source>
</reference>
<comment type="caution">
    <text evidence="2">The sequence shown here is derived from an EMBL/GenBank/DDBJ whole genome shotgun (WGS) entry which is preliminary data.</text>
</comment>
<protein>
    <submittedName>
        <fullName evidence="2">Uncharacterized protein</fullName>
    </submittedName>
</protein>
<dbReference type="EMBL" id="BMVX01000019">
    <property type="protein sequence ID" value="GGZ82142.1"/>
    <property type="molecule type" value="Genomic_DNA"/>
</dbReference>
<evidence type="ECO:0000313" key="3">
    <source>
        <dbReference type="Proteomes" id="UP000634660"/>
    </source>
</evidence>
<reference evidence="2" key="2">
    <citation type="submission" date="2020-09" db="EMBL/GenBank/DDBJ databases">
        <authorList>
            <person name="Sun Q."/>
            <person name="Ohkuma M."/>
        </authorList>
    </citation>
    <scope>NUCLEOTIDE SEQUENCE</scope>
    <source>
        <strain evidence="2">JCM 4834</strain>
    </source>
</reference>
<name>A0A918R0B5_9ACTN</name>
<feature type="region of interest" description="Disordered" evidence="1">
    <location>
        <begin position="1"/>
        <end position="68"/>
    </location>
</feature>
<accession>A0A918R0B5</accession>
<dbReference type="AlphaFoldDB" id="A0A918R0B5"/>
<evidence type="ECO:0000313" key="2">
    <source>
        <dbReference type="EMBL" id="GGZ82142.1"/>
    </source>
</evidence>
<organism evidence="2 3">
    <name type="scientific">Streptomyces subrutilus</name>
    <dbReference type="NCBI Taxonomy" id="36818"/>
    <lineage>
        <taxon>Bacteria</taxon>
        <taxon>Bacillati</taxon>
        <taxon>Actinomycetota</taxon>
        <taxon>Actinomycetes</taxon>
        <taxon>Kitasatosporales</taxon>
        <taxon>Streptomycetaceae</taxon>
        <taxon>Streptomyces</taxon>
    </lineage>
</organism>
<sequence>MFLTADRGLFGPGGQSLHGSSGAAPDDPIDVKAGRTGPGSRRQRPGRPVPAGPGAREPAPCALRSGDTERLASVRQRCAPLDHEVRDGIA</sequence>